<evidence type="ECO:0000313" key="2">
    <source>
        <dbReference type="Proteomes" id="UP001500791"/>
    </source>
</evidence>
<evidence type="ECO:0008006" key="3">
    <source>
        <dbReference type="Google" id="ProtNLM"/>
    </source>
</evidence>
<reference evidence="1 2" key="1">
    <citation type="journal article" date="2019" name="Int. J. Syst. Evol. Microbiol.">
        <title>The Global Catalogue of Microorganisms (GCM) 10K type strain sequencing project: providing services to taxonomists for standard genome sequencing and annotation.</title>
        <authorList>
            <consortium name="The Broad Institute Genomics Platform"/>
            <consortium name="The Broad Institute Genome Sequencing Center for Infectious Disease"/>
            <person name="Wu L."/>
            <person name="Ma J."/>
        </authorList>
    </citation>
    <scope>NUCLEOTIDE SEQUENCE [LARGE SCALE GENOMIC DNA]</scope>
    <source>
        <strain evidence="1 2">JCM 13476</strain>
    </source>
</reference>
<gene>
    <name evidence="1" type="ORF">GCM10009093_00220</name>
</gene>
<sequence>MTHTASDPSIAMLHYGDGEFIVLKGGSHVRCAVTSQPIALPALRYWSVERQEAYAGPLEYMKAHDA</sequence>
<dbReference type="InterPro" id="IPR018661">
    <property type="entry name" value="DUF2093"/>
</dbReference>
<proteinExistence type="predicted"/>
<accession>A0ABN0XYP2</accession>
<protein>
    <recommendedName>
        <fullName evidence="3">DUF2093 domain-containing protein</fullName>
    </recommendedName>
</protein>
<dbReference type="Pfam" id="PF09866">
    <property type="entry name" value="DUF2093"/>
    <property type="match status" value="1"/>
</dbReference>
<keyword evidence="2" id="KW-1185">Reference proteome</keyword>
<dbReference type="Proteomes" id="UP001500791">
    <property type="component" value="Unassembled WGS sequence"/>
</dbReference>
<evidence type="ECO:0000313" key="1">
    <source>
        <dbReference type="EMBL" id="GAA0377015.1"/>
    </source>
</evidence>
<comment type="caution">
    <text evidence="1">The sequence shown here is derived from an EMBL/GenBank/DDBJ whole genome shotgun (WGS) entry which is preliminary data.</text>
</comment>
<organism evidence="1 2">
    <name type="scientific">Brevundimonas terrae</name>
    <dbReference type="NCBI Taxonomy" id="363631"/>
    <lineage>
        <taxon>Bacteria</taxon>
        <taxon>Pseudomonadati</taxon>
        <taxon>Pseudomonadota</taxon>
        <taxon>Alphaproteobacteria</taxon>
        <taxon>Caulobacterales</taxon>
        <taxon>Caulobacteraceae</taxon>
        <taxon>Brevundimonas</taxon>
    </lineage>
</organism>
<name>A0ABN0XYP2_9CAUL</name>
<dbReference type="EMBL" id="BAAAEJ010000001">
    <property type="protein sequence ID" value="GAA0377015.1"/>
    <property type="molecule type" value="Genomic_DNA"/>
</dbReference>
<dbReference type="RefSeq" id="WP_167179089.1">
    <property type="nucleotide sequence ID" value="NZ_BAAAEJ010000001.1"/>
</dbReference>